<feature type="signal peptide" evidence="1">
    <location>
        <begin position="1"/>
        <end position="26"/>
    </location>
</feature>
<evidence type="ECO:0000256" key="1">
    <source>
        <dbReference type="SAM" id="SignalP"/>
    </source>
</evidence>
<dbReference type="Gene3D" id="2.60.40.20">
    <property type="entry name" value="Alpha-amylase inhibitor"/>
    <property type="match status" value="1"/>
</dbReference>
<comment type="caution">
    <text evidence="2">The sequence shown here is derived from an EMBL/GenBank/DDBJ whole genome shotgun (WGS) entry which is preliminary data.</text>
</comment>
<evidence type="ECO:0000313" key="2">
    <source>
        <dbReference type="EMBL" id="TKT09030.1"/>
    </source>
</evidence>
<dbReference type="GO" id="GO:0015066">
    <property type="term" value="F:alpha-amylase inhibitor activity"/>
    <property type="evidence" value="ECO:0007669"/>
    <property type="project" value="InterPro"/>
</dbReference>
<dbReference type="Proteomes" id="UP000308632">
    <property type="component" value="Unassembled WGS sequence"/>
</dbReference>
<evidence type="ECO:0008006" key="4">
    <source>
        <dbReference type="Google" id="ProtNLM"/>
    </source>
</evidence>
<name>A0A4U5X2P3_STRGB</name>
<evidence type="ECO:0000313" key="3">
    <source>
        <dbReference type="Proteomes" id="UP000308632"/>
    </source>
</evidence>
<organism evidence="2 3">
    <name type="scientific">Streptomyces galbus</name>
    <dbReference type="NCBI Taxonomy" id="33898"/>
    <lineage>
        <taxon>Bacteria</taxon>
        <taxon>Bacillati</taxon>
        <taxon>Actinomycetota</taxon>
        <taxon>Actinomycetes</taxon>
        <taxon>Kitasatosporales</taxon>
        <taxon>Streptomycetaceae</taxon>
        <taxon>Streptomyces</taxon>
    </lineage>
</organism>
<feature type="chain" id="PRO_5020425131" description="Alpha-amylase" evidence="1">
    <location>
        <begin position="27"/>
        <end position="103"/>
    </location>
</feature>
<proteinExistence type="predicted"/>
<dbReference type="RefSeq" id="WP_137300983.1">
    <property type="nucleotide sequence ID" value="NZ_BMVD01000001.1"/>
</dbReference>
<dbReference type="PROSITE" id="PS51257">
    <property type="entry name" value="PROKAR_LIPOPROTEIN"/>
    <property type="match status" value="1"/>
</dbReference>
<dbReference type="InterPro" id="IPR036379">
    <property type="entry name" value="A-amylase_inhib_sf"/>
</dbReference>
<accession>A0A4U5X2P3</accession>
<sequence>MASRKVLFTSLVAAAALACAAGPAVAAPAQDASVMGDVPWCVSTDIYNEASGQVAWVWNACGNTQRARVVIGWGPDSDCFTIPPGSGAAYHFTFGNYGKTETC</sequence>
<gene>
    <name evidence="2" type="ORF">E4U92_15715</name>
</gene>
<reference evidence="2 3" key="1">
    <citation type="submission" date="2019-04" db="EMBL/GenBank/DDBJ databases">
        <title>Streptomyces lasaliensis sp.nov., an Actinomycete isolated from soil which produces the polyether antibiotic lasalocid.</title>
        <authorList>
            <person name="Erwin G."/>
            <person name="Haber C."/>
        </authorList>
    </citation>
    <scope>NUCLEOTIDE SEQUENCE [LARGE SCALE GENOMIC DNA]</scope>
    <source>
        <strain evidence="2 3">DSM 40089</strain>
    </source>
</reference>
<protein>
    <recommendedName>
        <fullName evidence="4">Alpha-amylase</fullName>
    </recommendedName>
</protein>
<dbReference type="AlphaFoldDB" id="A0A4U5X2P3"/>
<dbReference type="EMBL" id="SZPR01000012">
    <property type="protein sequence ID" value="TKT09030.1"/>
    <property type="molecule type" value="Genomic_DNA"/>
</dbReference>
<keyword evidence="1" id="KW-0732">Signal</keyword>